<proteinExistence type="predicted"/>
<dbReference type="AlphaFoldDB" id="A0A9P1N0S4"/>
<reference evidence="1" key="1">
    <citation type="submission" date="2022-11" db="EMBL/GenBank/DDBJ databases">
        <authorList>
            <person name="Kikuchi T."/>
        </authorList>
    </citation>
    <scope>NUCLEOTIDE SEQUENCE</scope>
    <source>
        <strain evidence="1">PS1010</strain>
    </source>
</reference>
<keyword evidence="2" id="KW-1185">Reference proteome</keyword>
<name>A0A9P1N0S4_9PELO</name>
<evidence type="ECO:0000313" key="1">
    <source>
        <dbReference type="EMBL" id="CAI5443680.1"/>
    </source>
</evidence>
<gene>
    <name evidence="1" type="ORF">CAMP_LOCUS6317</name>
</gene>
<dbReference type="Proteomes" id="UP001152747">
    <property type="component" value="Unassembled WGS sequence"/>
</dbReference>
<dbReference type="EMBL" id="CANHGI010000002">
    <property type="protein sequence ID" value="CAI5443680.1"/>
    <property type="molecule type" value="Genomic_DNA"/>
</dbReference>
<sequence length="99" mass="12069">MNNISDDDVRFAMQFFDRKFPAIRQIYTFRFEEAMSGKWETMDRKNKKKIIDELNLERYSIYSEVSEALQKMNLNREGRCSFPEVEEIQEENREIEEEI</sequence>
<organism evidence="1 2">
    <name type="scientific">Caenorhabditis angaria</name>
    <dbReference type="NCBI Taxonomy" id="860376"/>
    <lineage>
        <taxon>Eukaryota</taxon>
        <taxon>Metazoa</taxon>
        <taxon>Ecdysozoa</taxon>
        <taxon>Nematoda</taxon>
        <taxon>Chromadorea</taxon>
        <taxon>Rhabditida</taxon>
        <taxon>Rhabditina</taxon>
        <taxon>Rhabditomorpha</taxon>
        <taxon>Rhabditoidea</taxon>
        <taxon>Rhabditidae</taxon>
        <taxon>Peloderinae</taxon>
        <taxon>Caenorhabditis</taxon>
    </lineage>
</organism>
<comment type="caution">
    <text evidence="1">The sequence shown here is derived from an EMBL/GenBank/DDBJ whole genome shotgun (WGS) entry which is preliminary data.</text>
</comment>
<protein>
    <submittedName>
        <fullName evidence="1">Uncharacterized protein</fullName>
    </submittedName>
</protein>
<evidence type="ECO:0000313" key="2">
    <source>
        <dbReference type="Proteomes" id="UP001152747"/>
    </source>
</evidence>
<accession>A0A9P1N0S4</accession>